<feature type="compositionally biased region" description="Gly residues" evidence="1">
    <location>
        <begin position="96"/>
        <end position="113"/>
    </location>
</feature>
<feature type="region of interest" description="Disordered" evidence="1">
    <location>
        <begin position="58"/>
        <end position="310"/>
    </location>
</feature>
<organism evidence="2 3">
    <name type="scientific">Actinacidiphila reveromycinica</name>
    <dbReference type="NCBI Taxonomy" id="659352"/>
    <lineage>
        <taxon>Bacteria</taxon>
        <taxon>Bacillati</taxon>
        <taxon>Actinomycetota</taxon>
        <taxon>Actinomycetes</taxon>
        <taxon>Kitasatosporales</taxon>
        <taxon>Streptomycetaceae</taxon>
        <taxon>Actinacidiphila</taxon>
    </lineage>
</organism>
<feature type="region of interest" description="Disordered" evidence="1">
    <location>
        <begin position="1"/>
        <end position="27"/>
    </location>
</feature>
<reference evidence="2 3" key="3">
    <citation type="journal article" date="2011" name="Nat. Chem. Biol.">
        <title>Reveromycin A biosynthesis uses RevG and RevJ for stereospecific spiroacetal formation.</title>
        <authorList>
            <person name="Takahashi S."/>
            <person name="Toyoda A."/>
            <person name="Sekiyama Y."/>
            <person name="Takagi H."/>
            <person name="Nogawa T."/>
            <person name="Uramoto M."/>
            <person name="Suzuki R."/>
            <person name="Koshino H."/>
            <person name="Kumano T."/>
            <person name="Panthee S."/>
            <person name="Dairi T."/>
            <person name="Ishikawa J."/>
            <person name="Ikeda H."/>
            <person name="Sakaki Y."/>
            <person name="Osada H."/>
        </authorList>
    </citation>
    <scope>NUCLEOTIDE SEQUENCE [LARGE SCALE GENOMIC DNA]</scope>
    <source>
        <strain evidence="2 3">SN-593</strain>
    </source>
</reference>
<reference evidence="2 3" key="2">
    <citation type="journal article" date="2011" name="J. Antibiot.">
        <title>Furaquinocins I and J: novel polyketide isoprenoid hybrid compounds from Streptomyces reveromyceticus SN-593.</title>
        <authorList>
            <person name="Panthee S."/>
            <person name="Takahashi S."/>
            <person name="Takagi H."/>
            <person name="Nogawa T."/>
            <person name="Oowada E."/>
            <person name="Uramoto M."/>
            <person name="Osada H."/>
        </authorList>
    </citation>
    <scope>NUCLEOTIDE SEQUENCE [LARGE SCALE GENOMIC DNA]</scope>
    <source>
        <strain evidence="2 3">SN-593</strain>
    </source>
</reference>
<protein>
    <recommendedName>
        <fullName evidence="4">Zinc ribbon domain-containing protein</fullName>
    </recommendedName>
</protein>
<evidence type="ECO:0000256" key="1">
    <source>
        <dbReference type="SAM" id="MobiDB-lite"/>
    </source>
</evidence>
<dbReference type="RefSeq" id="WP_202234981.1">
    <property type="nucleotide sequence ID" value="NZ_AP018365.1"/>
</dbReference>
<dbReference type="InterPro" id="IPR008979">
    <property type="entry name" value="Galactose-bd-like_sf"/>
</dbReference>
<accession>A0A7U3UUE0</accession>
<feature type="compositionally biased region" description="Low complexity" evidence="1">
    <location>
        <begin position="182"/>
        <end position="200"/>
    </location>
</feature>
<dbReference type="NCBIfam" id="NF047619">
    <property type="entry name" value="NADase_discoid"/>
    <property type="match status" value="1"/>
</dbReference>
<dbReference type="AlphaFoldDB" id="A0A7U3UUE0"/>
<evidence type="ECO:0000313" key="2">
    <source>
        <dbReference type="EMBL" id="BBA98920.1"/>
    </source>
</evidence>
<proteinExistence type="predicted"/>
<dbReference type="SUPFAM" id="SSF49785">
    <property type="entry name" value="Galactose-binding domain-like"/>
    <property type="match status" value="1"/>
</dbReference>
<name>A0A7U3UUE0_9ACTN</name>
<evidence type="ECO:0000313" key="3">
    <source>
        <dbReference type="Proteomes" id="UP000595703"/>
    </source>
</evidence>
<dbReference type="Gene3D" id="2.60.120.260">
    <property type="entry name" value="Galactose-binding domain-like"/>
    <property type="match status" value="1"/>
</dbReference>
<dbReference type="InterPro" id="IPR057561">
    <property type="entry name" value="NADase_transloc"/>
</dbReference>
<feature type="compositionally biased region" description="Basic and acidic residues" evidence="1">
    <location>
        <begin position="1"/>
        <end position="12"/>
    </location>
</feature>
<dbReference type="Proteomes" id="UP000595703">
    <property type="component" value="Chromosome"/>
</dbReference>
<sequence length="575" mass="59386">MTGRSNDAEPPRARTCAECGTQAGPDQSFCDGCGAVLGWADRPAAPVSAVRRAAELPAPAGAGAGPLPPVAGAPGAGGPPAAPGDDGGVPRTPPGAGSGPGPGAGRTGAGGSGPMPPRAGEGTGGRAPGSGQEVLGNPGDKSAGPLGGTGAVQETWVPEVPRQGQAPAAEWHGAAGGPAPAPGAVGAGPLPGAVPGAVPGTDPMEDTLEQPSTAAPQFPSLRPQHAQDPQHASPPQPAQAAAPAYAQDPYAHDPYAQDPQYAPQPQPPQDPQQVSPSAEERARALLVPVADPQQRQPAAPSVGAVMPGRPVASRPLVRTPGAMPDDNGPAGCPWCQTGNRPDRHFCRRCAMPMSGRPYDETARRPWWRRLLDFFRRREAPWAGERPRLRRNLGRVVTWLVAAGAAVLVVIGGMHIPDGVRATKDHFAKRAPVVPDSVHASRSFKGHDAKLAFDEFNNTWWGPGLSESGAGQWLQADFQQPVHLLNLVITPGESTQPTDLSKSAEPHQLDVTVTTSDGHTDVRHITLDQGSGGQTVSFRADKVTSVRFTVRSSYGADAKKQVAIAEVEFFGPKHSD</sequence>
<keyword evidence="3" id="KW-1185">Reference proteome</keyword>
<feature type="compositionally biased region" description="Low complexity" evidence="1">
    <location>
        <begin position="164"/>
        <end position="173"/>
    </location>
</feature>
<dbReference type="EMBL" id="AP018365">
    <property type="protein sequence ID" value="BBA98920.1"/>
    <property type="molecule type" value="Genomic_DNA"/>
</dbReference>
<gene>
    <name evidence="2" type="ORF">RVR_5310</name>
</gene>
<feature type="compositionally biased region" description="Low complexity" evidence="1">
    <location>
        <begin position="238"/>
        <end position="261"/>
    </location>
</feature>
<dbReference type="KEGG" id="arev:RVR_5310"/>
<reference evidence="2 3" key="1">
    <citation type="journal article" date="2010" name="J. Bacteriol.">
        <title>Biochemical characterization of a novel indole prenyltransferase from Streptomyces sp. SN-593.</title>
        <authorList>
            <person name="Takahashi S."/>
            <person name="Takagi H."/>
            <person name="Toyoda A."/>
            <person name="Uramoto M."/>
            <person name="Nogawa T."/>
            <person name="Ueki M."/>
            <person name="Sakaki Y."/>
            <person name="Osada H."/>
        </authorList>
    </citation>
    <scope>NUCLEOTIDE SEQUENCE [LARGE SCALE GENOMIC DNA]</scope>
    <source>
        <strain evidence="2 3">SN-593</strain>
    </source>
</reference>
<reference evidence="2 3" key="4">
    <citation type="journal article" date="2020" name="Sci. Rep.">
        <title>beta-carboline chemical signals induce reveromycin production through a LuxR family regulator in Streptomyces sp. SN-593.</title>
        <authorList>
            <person name="Panthee S."/>
            <person name="Kito N."/>
            <person name="Hayashi T."/>
            <person name="Shimizu T."/>
            <person name="Ishikawa J."/>
            <person name="Hamamoto H."/>
            <person name="Osada H."/>
            <person name="Takahashi S."/>
        </authorList>
    </citation>
    <scope>NUCLEOTIDE SEQUENCE [LARGE SCALE GENOMIC DNA]</scope>
    <source>
        <strain evidence="2 3">SN-593</strain>
    </source>
</reference>
<evidence type="ECO:0008006" key="4">
    <source>
        <dbReference type="Google" id="ProtNLM"/>
    </source>
</evidence>